<reference evidence="3 4" key="1">
    <citation type="submission" date="2023-10" db="EMBL/GenBank/DDBJ databases">
        <title>179-bfca-hs.</title>
        <authorList>
            <person name="Miliotis G."/>
            <person name="Sengupta P."/>
            <person name="Hameed A."/>
            <person name="Chuvochina M."/>
            <person name="Mcdonagh F."/>
            <person name="Simpson A.C."/>
            <person name="Singh N.K."/>
            <person name="Rekha P.D."/>
            <person name="Raman K."/>
            <person name="Hugenholtz P."/>
            <person name="Venkateswaran K."/>
        </authorList>
    </citation>
    <scope>NUCLEOTIDE SEQUENCE [LARGE SCALE GENOMIC DNA]</scope>
    <source>
        <strain evidence="3 4">179-BFC-A-HS</strain>
    </source>
</reference>
<organism evidence="3 4">
    <name type="scientific">Tigheibacillus jepli</name>
    <dbReference type="NCBI Taxonomy" id="3035914"/>
    <lineage>
        <taxon>Bacteria</taxon>
        <taxon>Bacillati</taxon>
        <taxon>Bacillota</taxon>
        <taxon>Bacilli</taxon>
        <taxon>Bacillales</taxon>
        <taxon>Bacillaceae</taxon>
        <taxon>Tigheibacillus</taxon>
    </lineage>
</organism>
<name>A0ABU5CM72_9BACI</name>
<dbReference type="PANTHER" id="PTHR33393">
    <property type="entry name" value="POLYGLUTAMINE SYNTHESIS ACCESSORY PROTEIN RV0574C-RELATED"/>
    <property type="match status" value="1"/>
</dbReference>
<dbReference type="InterPro" id="IPR029052">
    <property type="entry name" value="Metallo-depent_PP-like"/>
</dbReference>
<dbReference type="Gene3D" id="3.60.21.10">
    <property type="match status" value="1"/>
</dbReference>
<evidence type="ECO:0000313" key="4">
    <source>
        <dbReference type="Proteomes" id="UP001228376"/>
    </source>
</evidence>
<sequence>MLFCFLGLNAFSEPTTRVAKDHQVSASLENREPKTIKDQTITLVAIGDILIHDRVYVDAQSENGYDFKPFLKQVHPYLQKADIMIASQETMIGVTEIGLSSYPSFNSPYEVGDALKDAGVDIVSIANNHTLDRGETAIQNAISHWDKIQMPYVGAFKNSQDQRKLRIIHTDAGISVVFLSYTYGTNGIPVRDGKGYLVNLI</sequence>
<proteinExistence type="inferred from homology"/>
<evidence type="ECO:0000259" key="2">
    <source>
        <dbReference type="SMART" id="SM00854"/>
    </source>
</evidence>
<dbReference type="InterPro" id="IPR019079">
    <property type="entry name" value="Capsule_synth_CapA"/>
</dbReference>
<comment type="caution">
    <text evidence="3">The sequence shown here is derived from an EMBL/GenBank/DDBJ whole genome shotgun (WGS) entry which is preliminary data.</text>
</comment>
<dbReference type="Proteomes" id="UP001228376">
    <property type="component" value="Unassembled WGS sequence"/>
</dbReference>
<keyword evidence="4" id="KW-1185">Reference proteome</keyword>
<evidence type="ECO:0000313" key="3">
    <source>
        <dbReference type="EMBL" id="MDY0406917.1"/>
    </source>
</evidence>
<gene>
    <name evidence="3" type="ORF">P5G51_017630</name>
</gene>
<dbReference type="EMBL" id="JAROCA020000003">
    <property type="protein sequence ID" value="MDY0406917.1"/>
    <property type="molecule type" value="Genomic_DNA"/>
</dbReference>
<dbReference type="Pfam" id="PF09587">
    <property type="entry name" value="PGA_cap"/>
    <property type="match status" value="1"/>
</dbReference>
<dbReference type="SMART" id="SM00854">
    <property type="entry name" value="PGA_cap"/>
    <property type="match status" value="1"/>
</dbReference>
<comment type="similarity">
    <text evidence="1">Belongs to the CapA family.</text>
</comment>
<dbReference type="RefSeq" id="WP_306066030.1">
    <property type="nucleotide sequence ID" value="NZ_JAROCA020000003.1"/>
</dbReference>
<accession>A0ABU5CM72</accession>
<evidence type="ECO:0000256" key="1">
    <source>
        <dbReference type="ARBA" id="ARBA00005662"/>
    </source>
</evidence>
<dbReference type="SUPFAM" id="SSF56300">
    <property type="entry name" value="Metallo-dependent phosphatases"/>
    <property type="match status" value="1"/>
</dbReference>
<dbReference type="PANTHER" id="PTHR33393:SF12">
    <property type="entry name" value="CAPSULE BIOSYNTHESIS PROTEIN CAPA"/>
    <property type="match status" value="1"/>
</dbReference>
<feature type="domain" description="Capsule synthesis protein CapA" evidence="2">
    <location>
        <begin position="42"/>
        <end position="200"/>
    </location>
</feature>
<dbReference type="InterPro" id="IPR052169">
    <property type="entry name" value="CW_Biosynth-Accessory"/>
</dbReference>
<protein>
    <submittedName>
        <fullName evidence="3">CapA family protein</fullName>
    </submittedName>
</protein>